<reference evidence="3 4" key="1">
    <citation type="submission" date="2020-06" db="EMBL/GenBank/DDBJ databases">
        <authorList>
            <person name="Li R."/>
            <person name="Bekaert M."/>
        </authorList>
    </citation>
    <scope>NUCLEOTIDE SEQUENCE [LARGE SCALE GENOMIC DNA]</scope>
    <source>
        <strain evidence="4">wild</strain>
    </source>
</reference>
<feature type="transmembrane region" description="Helical" evidence="1">
    <location>
        <begin position="229"/>
        <end position="250"/>
    </location>
</feature>
<keyword evidence="1" id="KW-0812">Transmembrane</keyword>
<evidence type="ECO:0000256" key="1">
    <source>
        <dbReference type="SAM" id="Phobius"/>
    </source>
</evidence>
<dbReference type="InterPro" id="IPR041249">
    <property type="entry name" value="HEPN_DZIP3"/>
</dbReference>
<dbReference type="AlphaFoldDB" id="A0A6J8BYM6"/>
<sequence>MEYCGIIFVWIQIMVLSVDSYMYNFKCPVQVDWKIRAQVKCNSTLKYFCLYNNVAGKYVEGCNGPDWDRKGSKRIYAGDFSREKCIQKRYQPFTFWTNESMSDCIYVKSICSEEGQIVYRDNSTKDDRSCRCDYKRNYSFIKTPRNFCFCIPTEEDCSCYVKSCPGNLTLSADYGCTQGGFQKTQQCIDITEYNKTVDEKSGVCMENKHLCSSKTTTEFKRSARAAATILVSLFIILMLVAGAVLFDVFYGKILQRLDRYFEKTNTDGGKLKERKTQLDIEVHQTSNIAELATEEVYFLQMIHILFRVACPVVRMLFNYEIHPNQLQHTLDKNKRQIRKHCRKEEDDYKLDLLLKYAKGKTVTSADFDIGLMIHLLHLLANIEVCNLYPCPADKSFSAMLSRIKFINNEITQKFKGKLSEDQFNQYWDDIGQLYSQQLKFQNLISLQYSNETSRRVLLLNWRSPELDIDTDQEKIRLIGRLLALNPINIDNTKVCKFIEMSETHPAIILQKVISEYCDLNEVKLEDVLREEKHELYHKRIKTFSCCKCTIPCSTYNKVISEKQWDELYEVNEGSDLHSCPLNLRNCSERFVPKRINTCNLSAAKILILNIPTILKYMISRLYTSRFDTFLMLNQHTLYHSMKTKRFCKCKQISYENTEKSFITEREWANLFEKSDICCLSISEDCCCQYSVRNGINYSDIDDICLSKIFHIAGPIAVLNKIEENAFLYFLNWTVDDQPLQRAITELSNILVDKTFRRRFLSVFSSQSATSIDARRWVSRNLHQQKATTEQQLQLLIRDEDGLRVKSVQIPKDFPLPHRTKQFTDLTKEENNFLVVVCGLTKIVYPVIKNQFDRQCPHLVLNEIRLESNEQQQTQHCRDENKSRKSRIHLTKNQQQQLYVRNKNKSEKLDLKLMIHILKRRAEDARQTENVNQLDDIMNIQTEIVHSSSGVLNDTRFQDTLKCIRKTVLHFGGEFYEEKLRNLQHIKIF</sequence>
<dbReference type="Pfam" id="PF18738">
    <property type="entry name" value="HEPN_DZIP3"/>
    <property type="match status" value="1"/>
</dbReference>
<accession>A0A6J8BYM6</accession>
<organism evidence="3 4">
    <name type="scientific">Mytilus coruscus</name>
    <name type="common">Sea mussel</name>
    <dbReference type="NCBI Taxonomy" id="42192"/>
    <lineage>
        <taxon>Eukaryota</taxon>
        <taxon>Metazoa</taxon>
        <taxon>Spiralia</taxon>
        <taxon>Lophotrochozoa</taxon>
        <taxon>Mollusca</taxon>
        <taxon>Bivalvia</taxon>
        <taxon>Autobranchia</taxon>
        <taxon>Pteriomorphia</taxon>
        <taxon>Mytilida</taxon>
        <taxon>Mytiloidea</taxon>
        <taxon>Mytilidae</taxon>
        <taxon>Mytilinae</taxon>
        <taxon>Mytilus</taxon>
    </lineage>
</organism>
<keyword evidence="1" id="KW-0472">Membrane</keyword>
<dbReference type="OrthoDB" id="10357098at2759"/>
<proteinExistence type="predicted"/>
<gene>
    <name evidence="3" type="ORF">MCOR_23753</name>
</gene>
<keyword evidence="4" id="KW-1185">Reference proteome</keyword>
<evidence type="ECO:0000259" key="2">
    <source>
        <dbReference type="Pfam" id="PF18738"/>
    </source>
</evidence>
<dbReference type="EMBL" id="CACVKT020004173">
    <property type="protein sequence ID" value="CAC5388496.1"/>
    <property type="molecule type" value="Genomic_DNA"/>
</dbReference>
<evidence type="ECO:0000313" key="4">
    <source>
        <dbReference type="Proteomes" id="UP000507470"/>
    </source>
</evidence>
<keyword evidence="1" id="KW-1133">Transmembrane helix</keyword>
<name>A0A6J8BYM6_MYTCO</name>
<feature type="transmembrane region" description="Helical" evidence="1">
    <location>
        <begin position="6"/>
        <end position="25"/>
    </location>
</feature>
<protein>
    <recommendedName>
        <fullName evidence="2">DZIP3-like HEPN domain-containing protein</fullName>
    </recommendedName>
</protein>
<evidence type="ECO:0000313" key="3">
    <source>
        <dbReference type="EMBL" id="CAC5388496.1"/>
    </source>
</evidence>
<feature type="domain" description="DZIP3-like HEPN" evidence="2">
    <location>
        <begin position="323"/>
        <end position="431"/>
    </location>
</feature>
<dbReference type="Proteomes" id="UP000507470">
    <property type="component" value="Unassembled WGS sequence"/>
</dbReference>